<reference evidence="4" key="1">
    <citation type="submission" date="2019-03" db="EMBL/GenBank/DDBJ databases">
        <title>Long read genome sequence of the mycoparasitic Pythium oligandrum ATCC 38472 isolated from sugarbeet rhizosphere.</title>
        <authorList>
            <person name="Gaulin E."/>
        </authorList>
    </citation>
    <scope>NUCLEOTIDE SEQUENCE</scope>
    <source>
        <strain evidence="4">ATCC 38472_TT</strain>
    </source>
</reference>
<feature type="domain" description="Saposin B-type" evidence="3">
    <location>
        <begin position="590"/>
        <end position="669"/>
    </location>
</feature>
<dbReference type="OrthoDB" id="69496at2759"/>
<proteinExistence type="predicted"/>
<keyword evidence="5" id="KW-1185">Reference proteome</keyword>
<dbReference type="InterPro" id="IPR008139">
    <property type="entry name" value="SaposinB_dom"/>
</dbReference>
<dbReference type="SUPFAM" id="SSF47862">
    <property type="entry name" value="Saposin"/>
    <property type="match status" value="7"/>
</dbReference>
<accession>A0A8K1FQU7</accession>
<comment type="caution">
    <text evidence="4">The sequence shown here is derived from an EMBL/GenBank/DDBJ whole genome shotgun (WGS) entry which is preliminary data.</text>
</comment>
<name>A0A8K1FQU7_PYTOL</name>
<evidence type="ECO:0000313" key="5">
    <source>
        <dbReference type="Proteomes" id="UP000794436"/>
    </source>
</evidence>
<keyword evidence="1" id="KW-1015">Disulfide bond</keyword>
<evidence type="ECO:0000313" key="4">
    <source>
        <dbReference type="EMBL" id="TMW68327.1"/>
    </source>
</evidence>
<protein>
    <recommendedName>
        <fullName evidence="3">Saposin B-type domain-containing protein</fullName>
    </recommendedName>
</protein>
<gene>
    <name evidence="4" type="ORF">Poli38472_005795</name>
</gene>
<feature type="signal peptide" evidence="2">
    <location>
        <begin position="1"/>
        <end position="26"/>
    </location>
</feature>
<keyword evidence="2" id="KW-0732">Signal</keyword>
<dbReference type="PANTHER" id="PTHR11480:SF3">
    <property type="entry name" value="BCDNA.GH08312"/>
    <property type="match status" value="1"/>
</dbReference>
<evidence type="ECO:0000256" key="1">
    <source>
        <dbReference type="ARBA" id="ARBA00023157"/>
    </source>
</evidence>
<feature type="domain" description="Saposin B-type" evidence="3">
    <location>
        <begin position="697"/>
        <end position="776"/>
    </location>
</feature>
<dbReference type="PANTHER" id="PTHR11480">
    <property type="entry name" value="SAPOSIN-RELATED"/>
    <property type="match status" value="1"/>
</dbReference>
<feature type="domain" description="Saposin B-type" evidence="3">
    <location>
        <begin position="186"/>
        <end position="265"/>
    </location>
</feature>
<dbReference type="EMBL" id="SPLM01000002">
    <property type="protein sequence ID" value="TMW68327.1"/>
    <property type="molecule type" value="Genomic_DNA"/>
</dbReference>
<organism evidence="4 5">
    <name type="scientific">Pythium oligandrum</name>
    <name type="common">Mycoparasitic fungus</name>
    <dbReference type="NCBI Taxonomy" id="41045"/>
    <lineage>
        <taxon>Eukaryota</taxon>
        <taxon>Sar</taxon>
        <taxon>Stramenopiles</taxon>
        <taxon>Oomycota</taxon>
        <taxon>Peronosporomycetes</taxon>
        <taxon>Pythiales</taxon>
        <taxon>Pythiaceae</taxon>
        <taxon>Pythium</taxon>
    </lineage>
</organism>
<dbReference type="InterPro" id="IPR051428">
    <property type="entry name" value="Sphingo_Act-Surfact_Prot"/>
</dbReference>
<sequence length="1080" mass="119917">MKTTWRGATLVAGVCMTLLSNAGVAAQNDQGLMALVQREMERSGAMFEQLFGAMLRHEDAEPMEEGVRVILLDVTDEESAATLREDERLLACDVALKRLEEQRMVQEETERIHSRLRSSFRNALGMMNVQLLDETRCEDLEQPLLVDECNRVVAMDDEIAKFLSQGKTKQEICELVKKPETKAQDPPLTCKLCKRFVQMLDQAIEQDLAQVEQVRAIIGDICDSMSADSMCHTFIKRFDDIVAWLRHGTDPSVVCARVSMCTEEAAKTVTVSDPVKDCKCVRCSHTIGYIRFVYEHKESDLDKVHKWFDKKCTAGTKCEVYAKNFDQIVTWIKDGKHPRDICVQLKICTSQLGDASSVLAIAASDEFVEQVSAAVLPYHSVDLTDGKTCFYCDYFTTVLQIIMQEAPDQVDEIRDYADIICGMLGDGNVCHQYVDKLDYVVDALKSGKKPRPICAEMKFCAAKQEGLKLTKSSLSTVTYDGMCVHCSHGVGIIQFVYQHAPNYFASVDEWLQMFCTVGSKCEVFAKNFDQIIAWLKLGKQPRDICVALKLCMPQLAGDKSIFAIASSDDYVEQVSTAVLPFHPFPMESTDDKTCFYCDYFTTMLEIIMQEAPAQVDQIREYADMICGMLGDDNLCHKYVDKLDYVMDAIKSGKKPRPICTELKFCVAKAIAAPSTDVVDVAEFKAMLMRAVDDSVLSVDDCFFCTQVATVLKIVIAQQPDKLNEIRWITEMVCKMMPATSKCHPFVADMDKIIDSLKKGEEPASICHDMQFCPKANAVELFSGSGMKSNTCAYCSGLVTVLQFALSQKPDEVNEVRQAAGIVCELLPADDKCHDDLKMFDTAVAALKSGKQPHEICHDFKFCDTFEKDLPLGMSDMKFLDPSLSPSKCTTCKQNSLLLAAMAMKSNSLETFHQEITSICRLIPQSDECDLLMAHHDLIVNALAENEDVDAICERIGACSSSFEVSKESAEEASMSMGCLFCETTAELLVRAPSDQSVVRLAKEALGAMCFILPPSARCDVLSSKFDALDQLLQQGKSPSEACHAISLCDAAFVEPPTQKMQSLASTTAPKGQIGDIVEIQ</sequence>
<dbReference type="AlphaFoldDB" id="A0A8K1FQU7"/>
<feature type="domain" description="Saposin B-type" evidence="3">
    <location>
        <begin position="385"/>
        <end position="464"/>
    </location>
</feature>
<dbReference type="SMART" id="SM00741">
    <property type="entry name" value="SapB"/>
    <property type="match status" value="8"/>
</dbReference>
<feature type="chain" id="PRO_5035467507" description="Saposin B-type domain-containing protein" evidence="2">
    <location>
        <begin position="27"/>
        <end position="1080"/>
    </location>
</feature>
<feature type="domain" description="Saposin B-type" evidence="3">
    <location>
        <begin position="787"/>
        <end position="866"/>
    </location>
</feature>
<dbReference type="PROSITE" id="PS50015">
    <property type="entry name" value="SAP_B"/>
    <property type="match status" value="6"/>
</dbReference>
<evidence type="ECO:0000256" key="2">
    <source>
        <dbReference type="SAM" id="SignalP"/>
    </source>
</evidence>
<evidence type="ECO:0000259" key="3">
    <source>
        <dbReference type="PROSITE" id="PS50015"/>
    </source>
</evidence>
<dbReference type="InterPro" id="IPR011001">
    <property type="entry name" value="Saposin-like"/>
</dbReference>
<dbReference type="Gene3D" id="1.10.225.10">
    <property type="entry name" value="Saposin-like"/>
    <property type="match status" value="7"/>
</dbReference>
<feature type="domain" description="Saposin B-type" evidence="3">
    <location>
        <begin position="884"/>
        <end position="962"/>
    </location>
</feature>
<dbReference type="Proteomes" id="UP000794436">
    <property type="component" value="Unassembled WGS sequence"/>
</dbReference>